<dbReference type="CDD" id="cd00200">
    <property type="entry name" value="WD40"/>
    <property type="match status" value="1"/>
</dbReference>
<keyword evidence="7" id="KW-1185">Reference proteome</keyword>
<reference evidence="5 7" key="2">
    <citation type="journal article" date="2013" name="Nature">
        <title>Insights into bilaterian evolution from three spiralian genomes.</title>
        <authorList>
            <person name="Simakov O."/>
            <person name="Marletaz F."/>
            <person name="Cho S.J."/>
            <person name="Edsinger-Gonzales E."/>
            <person name="Havlak P."/>
            <person name="Hellsten U."/>
            <person name="Kuo D.H."/>
            <person name="Larsson T."/>
            <person name="Lv J."/>
            <person name="Arendt D."/>
            <person name="Savage R."/>
            <person name="Osoegawa K."/>
            <person name="de Jong P."/>
            <person name="Grimwood J."/>
            <person name="Chapman J.A."/>
            <person name="Shapiro H."/>
            <person name="Aerts A."/>
            <person name="Otillar R.P."/>
            <person name="Terry A.Y."/>
            <person name="Boore J.L."/>
            <person name="Grigoriev I.V."/>
            <person name="Lindberg D.R."/>
            <person name="Seaver E.C."/>
            <person name="Weisblat D.A."/>
            <person name="Putnam N.H."/>
            <person name="Rokhsar D.S."/>
        </authorList>
    </citation>
    <scope>NUCLEOTIDE SEQUENCE</scope>
</reference>
<dbReference type="SMART" id="SM00320">
    <property type="entry name" value="WD40"/>
    <property type="match status" value="8"/>
</dbReference>
<dbReference type="KEGG" id="hro:HELRODRAFT_113404"/>
<dbReference type="SUPFAM" id="SSF50998">
    <property type="entry name" value="Quinoprotein alcohol dehydrogenase-like"/>
    <property type="match status" value="1"/>
</dbReference>
<feature type="repeat" description="WD" evidence="3">
    <location>
        <begin position="102"/>
        <end position="136"/>
    </location>
</feature>
<feature type="compositionally biased region" description="Basic and acidic residues" evidence="4">
    <location>
        <begin position="456"/>
        <end position="469"/>
    </location>
</feature>
<dbReference type="OrthoDB" id="674604at2759"/>
<protein>
    <submittedName>
        <fullName evidence="5 6">Uncharacterized protein</fullName>
    </submittedName>
</protein>
<feature type="repeat" description="WD" evidence="3">
    <location>
        <begin position="187"/>
        <end position="226"/>
    </location>
</feature>
<feature type="repeat" description="WD" evidence="3">
    <location>
        <begin position="405"/>
        <end position="444"/>
    </location>
</feature>
<reference evidence="7" key="1">
    <citation type="submission" date="2012-12" db="EMBL/GenBank/DDBJ databases">
        <authorList>
            <person name="Hellsten U."/>
            <person name="Grimwood J."/>
            <person name="Chapman J.A."/>
            <person name="Shapiro H."/>
            <person name="Aerts A."/>
            <person name="Otillar R.P."/>
            <person name="Terry A.Y."/>
            <person name="Boore J.L."/>
            <person name="Simakov O."/>
            <person name="Marletaz F."/>
            <person name="Cho S.-J."/>
            <person name="Edsinger-Gonzales E."/>
            <person name="Havlak P."/>
            <person name="Kuo D.-H."/>
            <person name="Larsson T."/>
            <person name="Lv J."/>
            <person name="Arendt D."/>
            <person name="Savage R."/>
            <person name="Osoegawa K."/>
            <person name="de Jong P."/>
            <person name="Lindberg D.R."/>
            <person name="Seaver E.C."/>
            <person name="Weisblat D.A."/>
            <person name="Putnam N.H."/>
            <person name="Grigoriev I.V."/>
            <person name="Rokhsar D.S."/>
        </authorList>
    </citation>
    <scope>NUCLEOTIDE SEQUENCE</scope>
</reference>
<dbReference type="PROSITE" id="PS50082">
    <property type="entry name" value="WD_REPEATS_2"/>
    <property type="match status" value="5"/>
</dbReference>
<dbReference type="InParanoid" id="T1EFS3"/>
<organism evidence="6 7">
    <name type="scientific">Helobdella robusta</name>
    <name type="common">Californian leech</name>
    <dbReference type="NCBI Taxonomy" id="6412"/>
    <lineage>
        <taxon>Eukaryota</taxon>
        <taxon>Metazoa</taxon>
        <taxon>Spiralia</taxon>
        <taxon>Lophotrochozoa</taxon>
        <taxon>Annelida</taxon>
        <taxon>Clitellata</taxon>
        <taxon>Hirudinea</taxon>
        <taxon>Rhynchobdellida</taxon>
        <taxon>Glossiphoniidae</taxon>
        <taxon>Helobdella</taxon>
    </lineage>
</organism>
<gene>
    <name evidence="6" type="primary">20195425</name>
    <name evidence="5" type="ORF">HELRODRAFT_113404</name>
</gene>
<dbReference type="EMBL" id="KB097026">
    <property type="protein sequence ID" value="ESN99990.1"/>
    <property type="molecule type" value="Genomic_DNA"/>
</dbReference>
<dbReference type="PANTHER" id="PTHR19848:SF8">
    <property type="entry name" value="F-BOX AND WD REPEAT DOMAIN CONTAINING 7"/>
    <property type="match status" value="1"/>
</dbReference>
<reference evidence="6" key="3">
    <citation type="submission" date="2015-06" db="UniProtKB">
        <authorList>
            <consortium name="EnsemblMetazoa"/>
        </authorList>
    </citation>
    <scope>IDENTIFICATION</scope>
</reference>
<dbReference type="EMBL" id="AMQM01005608">
    <property type="status" value="NOT_ANNOTATED_CDS"/>
    <property type="molecule type" value="Genomic_DNA"/>
</dbReference>
<keyword evidence="2" id="KW-0677">Repeat</keyword>
<dbReference type="InterPro" id="IPR011047">
    <property type="entry name" value="Quinoprotein_ADH-like_sf"/>
</dbReference>
<dbReference type="InterPro" id="IPR001680">
    <property type="entry name" value="WD40_rpt"/>
</dbReference>
<dbReference type="STRING" id="6412.T1EFS3"/>
<sequence length="491" mass="54692">MAALLDLEHFDLKNTGDLVQQTAAFLWLHKGDEYKDLYKKVTGLRVANELFHRITQKDDIEQLQAQCIRDVADYVKKHPKATESELVREITKLVKEFKAKVLKEHDAGVNVLAMNDEETVLATGGDDNAVRLWSVSGDAETECLALLDGHTGYVNCLTFDDIYLISGSADKSIHKWNITSFKCDLVFQSHKSVVNRLIVSGDYLFSSSYDQTAIKWDFNTGECLTVYTGHRLGVYPLAFIPGGTSRSTDYHYNDYRGDILVTGSSDHTAIMWKVGSGKVLFMLEGHSGGITCLALDDAAKNIFTGSMDKTIRCWSVDGGEMIRMFEGHSNSVICMIVKGKLMYSGSSDRTGKSWIIEFGDSTRTYHGHEHTVTCIKYDDGTVFTGCGDGIVRCFDSKAGTLKRTLAGHTLAVNSILIKGEKLFSGSNDGTLRIWDISDMTDETAFASEQKRKKKVEKTVKDKSNSDHRQQHAAQTSNKSRNNDKITIEDDF</sequence>
<dbReference type="PANTHER" id="PTHR19848">
    <property type="entry name" value="WD40 REPEAT PROTEIN"/>
    <property type="match status" value="1"/>
</dbReference>
<name>T1EFS3_HELRO</name>
<evidence type="ECO:0000313" key="5">
    <source>
        <dbReference type="EMBL" id="ESN99990.1"/>
    </source>
</evidence>
<evidence type="ECO:0000256" key="2">
    <source>
        <dbReference type="ARBA" id="ARBA00022737"/>
    </source>
</evidence>
<dbReference type="RefSeq" id="XP_009021995.1">
    <property type="nucleotide sequence ID" value="XM_009023747.1"/>
</dbReference>
<dbReference type="CTD" id="20195425"/>
<proteinExistence type="predicted"/>
<dbReference type="InterPro" id="IPR020472">
    <property type="entry name" value="WD40_PAC1"/>
</dbReference>
<evidence type="ECO:0000256" key="4">
    <source>
        <dbReference type="SAM" id="MobiDB-lite"/>
    </source>
</evidence>
<dbReference type="HOGENOM" id="CLU_000288_57_14_1"/>
<evidence type="ECO:0000313" key="7">
    <source>
        <dbReference type="Proteomes" id="UP000015101"/>
    </source>
</evidence>
<dbReference type="PROSITE" id="PS00678">
    <property type="entry name" value="WD_REPEATS_1"/>
    <property type="match status" value="1"/>
</dbReference>
<dbReference type="Pfam" id="PF00400">
    <property type="entry name" value="WD40"/>
    <property type="match status" value="8"/>
</dbReference>
<feature type="compositionally biased region" description="Basic and acidic residues" evidence="4">
    <location>
        <begin position="480"/>
        <end position="491"/>
    </location>
</feature>
<dbReference type="PRINTS" id="PR00320">
    <property type="entry name" value="GPROTEINBRPT"/>
</dbReference>
<dbReference type="AlphaFoldDB" id="T1EFS3"/>
<dbReference type="InterPro" id="IPR015943">
    <property type="entry name" value="WD40/YVTN_repeat-like_dom_sf"/>
</dbReference>
<evidence type="ECO:0000256" key="1">
    <source>
        <dbReference type="ARBA" id="ARBA00022574"/>
    </source>
</evidence>
<accession>T1EFS3</accession>
<dbReference type="Gene3D" id="2.130.10.10">
    <property type="entry name" value="YVTN repeat-like/Quinoprotein amine dehydrogenase"/>
    <property type="match status" value="2"/>
</dbReference>
<feature type="repeat" description="WD" evidence="3">
    <location>
        <begin position="283"/>
        <end position="324"/>
    </location>
</feature>
<dbReference type="OMA" id="NYITCCT"/>
<dbReference type="PROSITE" id="PS50294">
    <property type="entry name" value="WD_REPEATS_REGION"/>
    <property type="match status" value="4"/>
</dbReference>
<feature type="repeat" description="WD" evidence="3">
    <location>
        <begin position="147"/>
        <end position="180"/>
    </location>
</feature>
<dbReference type="InterPro" id="IPR019775">
    <property type="entry name" value="WD40_repeat_CS"/>
</dbReference>
<feature type="region of interest" description="Disordered" evidence="4">
    <location>
        <begin position="446"/>
        <end position="491"/>
    </location>
</feature>
<evidence type="ECO:0000313" key="6">
    <source>
        <dbReference type="EnsemblMetazoa" id="HelroP113404"/>
    </source>
</evidence>
<dbReference type="Proteomes" id="UP000015101">
    <property type="component" value="Unassembled WGS sequence"/>
</dbReference>
<dbReference type="GeneID" id="20195425"/>
<keyword evidence="1 3" id="KW-0853">WD repeat</keyword>
<evidence type="ECO:0000256" key="3">
    <source>
        <dbReference type="PROSITE-ProRule" id="PRU00221"/>
    </source>
</evidence>
<dbReference type="EnsemblMetazoa" id="HelroT113404">
    <property type="protein sequence ID" value="HelroP113404"/>
    <property type="gene ID" value="HelroG113404"/>
</dbReference>
<dbReference type="eggNOG" id="KOG0274">
    <property type="taxonomic scope" value="Eukaryota"/>
</dbReference>